<dbReference type="AlphaFoldDB" id="A0A366DSU6"/>
<protein>
    <recommendedName>
        <fullName evidence="4">DUF1648 domain-containing protein</fullName>
    </recommendedName>
</protein>
<gene>
    <name evidence="2" type="ORF">DES48_11326</name>
</gene>
<evidence type="ECO:0000256" key="1">
    <source>
        <dbReference type="SAM" id="Phobius"/>
    </source>
</evidence>
<accession>A0A366DSU6</accession>
<reference evidence="2 3" key="1">
    <citation type="submission" date="2018-06" db="EMBL/GenBank/DDBJ databases">
        <title>Genomic Encyclopedia of Type Strains, Phase IV (KMG-IV): sequencing the most valuable type-strain genomes for metagenomic binning, comparative biology and taxonomic classification.</title>
        <authorList>
            <person name="Goeker M."/>
        </authorList>
    </citation>
    <scope>NUCLEOTIDE SEQUENCE [LARGE SCALE GENOMIC DNA]</scope>
    <source>
        <strain evidence="2 3">DSM 15140</strain>
    </source>
</reference>
<dbReference type="OrthoDB" id="9808690at2"/>
<organism evidence="2 3">
    <name type="scientific">Paraliobacillus ryukyuensis</name>
    <dbReference type="NCBI Taxonomy" id="200904"/>
    <lineage>
        <taxon>Bacteria</taxon>
        <taxon>Bacillati</taxon>
        <taxon>Bacillota</taxon>
        <taxon>Bacilli</taxon>
        <taxon>Bacillales</taxon>
        <taxon>Bacillaceae</taxon>
        <taxon>Paraliobacillus</taxon>
    </lineage>
</organism>
<sequence>MKHKAFKGALMLISGVTLLYHGYHLLSLWSDIPSQVALHVSDDELEDLGPKFLLFLMPASSIFLWLLLGFFGRKPESWNYINLTEENKHIQYASLR</sequence>
<evidence type="ECO:0000313" key="3">
    <source>
        <dbReference type="Proteomes" id="UP000252254"/>
    </source>
</evidence>
<proteinExistence type="predicted"/>
<name>A0A366DSU6_9BACI</name>
<keyword evidence="1" id="KW-0472">Membrane</keyword>
<feature type="transmembrane region" description="Helical" evidence="1">
    <location>
        <begin position="12"/>
        <end position="32"/>
    </location>
</feature>
<comment type="caution">
    <text evidence="2">The sequence shown here is derived from an EMBL/GenBank/DDBJ whole genome shotgun (WGS) entry which is preliminary data.</text>
</comment>
<keyword evidence="1" id="KW-1133">Transmembrane helix</keyword>
<evidence type="ECO:0008006" key="4">
    <source>
        <dbReference type="Google" id="ProtNLM"/>
    </source>
</evidence>
<dbReference type="Proteomes" id="UP000252254">
    <property type="component" value="Unassembled WGS sequence"/>
</dbReference>
<evidence type="ECO:0000313" key="2">
    <source>
        <dbReference type="EMBL" id="RBO93160.1"/>
    </source>
</evidence>
<keyword evidence="3" id="KW-1185">Reference proteome</keyword>
<keyword evidence="1" id="KW-0812">Transmembrane</keyword>
<dbReference type="RefSeq" id="WP_113870004.1">
    <property type="nucleotide sequence ID" value="NZ_BAABQN010000006.1"/>
</dbReference>
<dbReference type="EMBL" id="QNRI01000013">
    <property type="protein sequence ID" value="RBO93160.1"/>
    <property type="molecule type" value="Genomic_DNA"/>
</dbReference>
<feature type="transmembrane region" description="Helical" evidence="1">
    <location>
        <begin position="52"/>
        <end position="71"/>
    </location>
</feature>